<evidence type="ECO:0000313" key="4">
    <source>
        <dbReference type="Proteomes" id="UP000009081"/>
    </source>
</evidence>
<evidence type="ECO:0000256" key="1">
    <source>
        <dbReference type="ARBA" id="ARBA00007031"/>
    </source>
</evidence>
<dbReference type="Pfam" id="PF05443">
    <property type="entry name" value="ROS_MUCR"/>
    <property type="match status" value="1"/>
</dbReference>
<dbReference type="eggNOG" id="COG4957">
    <property type="taxonomic scope" value="Bacteria"/>
</dbReference>
<dbReference type="InterPro" id="IPR008807">
    <property type="entry name" value="ROS_MUCR"/>
</dbReference>
<dbReference type="InterPro" id="IPR041920">
    <property type="entry name" value="ROS/MUCR_sf"/>
</dbReference>
<gene>
    <name evidence="3" type="ordered locus">MexAM1_META1p1841</name>
</gene>
<dbReference type="KEGG" id="mea:Mex_1p1841"/>
<evidence type="ECO:0000313" key="3">
    <source>
        <dbReference type="EMBL" id="ACS39683.1"/>
    </source>
</evidence>
<dbReference type="GO" id="GO:0003677">
    <property type="term" value="F:DNA binding"/>
    <property type="evidence" value="ECO:0007669"/>
    <property type="project" value="InterPro"/>
</dbReference>
<dbReference type="EMBL" id="CP001510">
    <property type="protein sequence ID" value="ACS39683.1"/>
    <property type="molecule type" value="Genomic_DNA"/>
</dbReference>
<evidence type="ECO:0000256" key="2">
    <source>
        <dbReference type="SAM" id="MobiDB-lite"/>
    </source>
</evidence>
<dbReference type="AlphaFoldDB" id="C5B1P9"/>
<organism evidence="3 4">
    <name type="scientific">Methylorubrum extorquens (strain ATCC 14718 / DSM 1338 / JCM 2805 / NCIMB 9133 / AM1)</name>
    <name type="common">Methylobacterium extorquens</name>
    <dbReference type="NCBI Taxonomy" id="272630"/>
    <lineage>
        <taxon>Bacteria</taxon>
        <taxon>Pseudomonadati</taxon>
        <taxon>Pseudomonadota</taxon>
        <taxon>Alphaproteobacteria</taxon>
        <taxon>Hyphomicrobiales</taxon>
        <taxon>Methylobacteriaceae</taxon>
        <taxon>Methylorubrum</taxon>
    </lineage>
</organism>
<dbReference type="STRING" id="272630.MexAM1_META1p1841"/>
<reference evidence="3 4" key="1">
    <citation type="journal article" date="2009" name="PLoS ONE">
        <title>Methylobacterium genome sequences: a reference blueprint to investigate microbial metabolism of C1 compounds from natural and industrial sources.</title>
        <authorList>
            <person name="Vuilleumier S."/>
            <person name="Chistoserdova L."/>
            <person name="Lee M.-C."/>
            <person name="Bringel F."/>
            <person name="Lajus A."/>
            <person name="Zhou Y."/>
            <person name="Gourion B."/>
            <person name="Barbe V."/>
            <person name="Chang J."/>
            <person name="Cruveiller S."/>
            <person name="Dossat C."/>
            <person name="Gillett W."/>
            <person name="Gruffaz C."/>
            <person name="Haugen E."/>
            <person name="Hourcade E."/>
            <person name="Levy R."/>
            <person name="Mangenot S."/>
            <person name="Muller E."/>
            <person name="Nadalig T."/>
            <person name="Pagni M."/>
            <person name="Penny C."/>
            <person name="Peyraud R."/>
            <person name="Robinson D.G."/>
            <person name="Roche D."/>
            <person name="Rouy Z."/>
            <person name="Saenampechek C."/>
            <person name="Salvignol G."/>
            <person name="Vallenet D."/>
            <person name="Wu Z."/>
            <person name="Marx C.J."/>
            <person name="Vorholt J.A."/>
            <person name="Olson M.V."/>
            <person name="Kaul R."/>
            <person name="Weissenbach J."/>
            <person name="Medigue C."/>
            <person name="Lidstrom M.E."/>
        </authorList>
    </citation>
    <scope>NUCLEOTIDE SEQUENCE [LARGE SCALE GENOMIC DNA]</scope>
    <source>
        <strain evidence="4">ATCC 14718 / DSM 1338 / JCM 2805 / NCIMB 9133 / AM1</strain>
    </source>
</reference>
<accession>C5B1P9</accession>
<dbReference type="HOGENOM" id="CLU_106247_0_0_5"/>
<proteinExistence type="inferred from homology"/>
<dbReference type="Gene3D" id="1.10.10.1550">
    <property type="entry name" value="ROS/MUCR transcriptional regulator protein"/>
    <property type="match status" value="1"/>
</dbReference>
<keyword evidence="4" id="KW-1185">Reference proteome</keyword>
<feature type="compositionally biased region" description="Low complexity" evidence="2">
    <location>
        <begin position="150"/>
        <end position="163"/>
    </location>
</feature>
<comment type="similarity">
    <text evidence="1">Belongs to the ros/MucR family.</text>
</comment>
<protein>
    <recommendedName>
        <fullName evidence="5">MucR family transcriptional regulator</fullName>
    </recommendedName>
</protein>
<dbReference type="GO" id="GO:0006355">
    <property type="term" value="P:regulation of DNA-templated transcription"/>
    <property type="evidence" value="ECO:0007669"/>
    <property type="project" value="InterPro"/>
</dbReference>
<sequence length="170" mass="18618">MMQMNQTATLGSPNLIELTAEVISAYVTQNSVPTAQLPELIAVVHGALKMLGEQPSEPASQELRPAVPIKTSITPDFLICLEDGRRFKSLRRHLSSKYGMTPDQYRAKWSLPKDYPMVAPNYAAARSELARRMGLGQIRRKKAPVTPKTSKGSGNRSSGRGKSTASSHVR</sequence>
<name>C5B1P9_METEA</name>
<dbReference type="GO" id="GO:0008270">
    <property type="term" value="F:zinc ion binding"/>
    <property type="evidence" value="ECO:0007669"/>
    <property type="project" value="InterPro"/>
</dbReference>
<feature type="region of interest" description="Disordered" evidence="2">
    <location>
        <begin position="133"/>
        <end position="170"/>
    </location>
</feature>
<evidence type="ECO:0008006" key="5">
    <source>
        <dbReference type="Google" id="ProtNLM"/>
    </source>
</evidence>
<dbReference type="Proteomes" id="UP000009081">
    <property type="component" value="Chromosome"/>
</dbReference>